<reference evidence="10 11" key="1">
    <citation type="submission" date="2016-11" db="EMBL/GenBank/DDBJ databases">
        <authorList>
            <person name="Jaros S."/>
            <person name="Januszkiewicz K."/>
            <person name="Wedrychowicz H."/>
        </authorList>
    </citation>
    <scope>NUCLEOTIDE SEQUENCE [LARGE SCALE GENOMIC DNA]</scope>
    <source>
        <strain evidence="10 11">DSM 17737</strain>
    </source>
</reference>
<dbReference type="GO" id="GO:0005886">
    <property type="term" value="C:plasma membrane"/>
    <property type="evidence" value="ECO:0007669"/>
    <property type="project" value="UniProtKB-SubCell"/>
</dbReference>
<dbReference type="EMBL" id="FSRE01000002">
    <property type="protein sequence ID" value="SIN84628.1"/>
    <property type="molecule type" value="Genomic_DNA"/>
</dbReference>
<evidence type="ECO:0000313" key="10">
    <source>
        <dbReference type="EMBL" id="SIN84628.1"/>
    </source>
</evidence>
<dbReference type="PANTHER" id="PTHR30294:SF29">
    <property type="entry name" value="MULTIDRUG ABC TRANSPORTER PERMEASE YBHS-RELATED"/>
    <property type="match status" value="1"/>
</dbReference>
<feature type="transmembrane region" description="Helical" evidence="8">
    <location>
        <begin position="356"/>
        <end position="378"/>
    </location>
</feature>
<keyword evidence="3" id="KW-0813">Transport</keyword>
<feature type="transmembrane region" description="Helical" evidence="8">
    <location>
        <begin position="299"/>
        <end position="320"/>
    </location>
</feature>
<dbReference type="InterPro" id="IPR013525">
    <property type="entry name" value="ABC2_TM"/>
</dbReference>
<dbReference type="Pfam" id="PF12698">
    <property type="entry name" value="ABC2_membrane_3"/>
    <property type="match status" value="1"/>
</dbReference>
<feature type="transmembrane region" description="Helical" evidence="8">
    <location>
        <begin position="21"/>
        <end position="43"/>
    </location>
</feature>
<accession>A0A1N6ENQ5</accession>
<dbReference type="GO" id="GO:0140359">
    <property type="term" value="F:ABC-type transporter activity"/>
    <property type="evidence" value="ECO:0007669"/>
    <property type="project" value="InterPro"/>
</dbReference>
<evidence type="ECO:0000256" key="2">
    <source>
        <dbReference type="ARBA" id="ARBA00007783"/>
    </source>
</evidence>
<feature type="transmembrane region" description="Helical" evidence="8">
    <location>
        <begin position="189"/>
        <end position="211"/>
    </location>
</feature>
<dbReference type="Gene3D" id="3.40.1710.10">
    <property type="entry name" value="abc type-2 transporter like domain"/>
    <property type="match status" value="1"/>
</dbReference>
<dbReference type="OrthoDB" id="9808686at2"/>
<dbReference type="STRING" id="364032.SAMN05443662_0696"/>
<dbReference type="InterPro" id="IPR047817">
    <property type="entry name" value="ABC2_TM_bact-type"/>
</dbReference>
<organism evidence="10 11">
    <name type="scientific">Sulfurivirga caldicuralii</name>
    <dbReference type="NCBI Taxonomy" id="364032"/>
    <lineage>
        <taxon>Bacteria</taxon>
        <taxon>Pseudomonadati</taxon>
        <taxon>Pseudomonadota</taxon>
        <taxon>Gammaproteobacteria</taxon>
        <taxon>Thiotrichales</taxon>
        <taxon>Piscirickettsiaceae</taxon>
        <taxon>Sulfurivirga</taxon>
    </lineage>
</organism>
<dbReference type="AlphaFoldDB" id="A0A1N6ENQ5"/>
<keyword evidence="4" id="KW-1003">Cell membrane</keyword>
<evidence type="ECO:0000256" key="8">
    <source>
        <dbReference type="SAM" id="Phobius"/>
    </source>
</evidence>
<keyword evidence="7 8" id="KW-0472">Membrane</keyword>
<evidence type="ECO:0000313" key="11">
    <source>
        <dbReference type="Proteomes" id="UP000198461"/>
    </source>
</evidence>
<keyword evidence="6 8" id="KW-1133">Transmembrane helix</keyword>
<sequence>MNLRHIRALALKESREILRDRIYLALAFLVPVLMMVVLGHGLVLEVRHVPMAVWNQDKGPLSRDFVDRFRLSEYFDYRGELTGDQAVEQALKRGDVRFVLIVPPHFSERLSRGLTAPVQTLIDGQFTYHARVASGYVQAITARFNQDRIQDWLVRREGLPPQRVQQQLSPVKLEVRYLYNQALKSEWSIAPGLIMLIMLMAPALLTALGVVREKESGSIFNFYASNVRRVDFLIGKLLPYVAISAINLLVLTAMALWVYGAPFKGSASVYAVASLLYIFAAGGIGLLVSVLVRSQAAAALITMLGTMIPGFMFSGLMMPISAMSPEAQREAHLFPAMHDLEVVWGVFLKGQGWDFLWPQVALIGLYAVVVLTLAWVLFHKRVKR</sequence>
<comment type="subcellular location">
    <subcellularLocation>
        <location evidence="1">Cell membrane</location>
        <topology evidence="1">Multi-pass membrane protein</topology>
    </subcellularLocation>
</comment>
<feature type="domain" description="ABC transmembrane type-2" evidence="9">
    <location>
        <begin position="153"/>
        <end position="381"/>
    </location>
</feature>
<evidence type="ECO:0000256" key="3">
    <source>
        <dbReference type="ARBA" id="ARBA00022448"/>
    </source>
</evidence>
<dbReference type="Proteomes" id="UP000198461">
    <property type="component" value="Unassembled WGS sequence"/>
</dbReference>
<evidence type="ECO:0000256" key="1">
    <source>
        <dbReference type="ARBA" id="ARBA00004651"/>
    </source>
</evidence>
<gene>
    <name evidence="10" type="ORF">SAMN05443662_0696</name>
</gene>
<feature type="transmembrane region" description="Helical" evidence="8">
    <location>
        <begin position="271"/>
        <end position="292"/>
    </location>
</feature>
<dbReference type="RefSeq" id="WP_074201011.1">
    <property type="nucleotide sequence ID" value="NZ_FSRE01000002.1"/>
</dbReference>
<comment type="similarity">
    <text evidence="2">Belongs to the ABC-2 integral membrane protein family.</text>
</comment>
<evidence type="ECO:0000256" key="5">
    <source>
        <dbReference type="ARBA" id="ARBA00022692"/>
    </source>
</evidence>
<feature type="transmembrane region" description="Helical" evidence="8">
    <location>
        <begin position="237"/>
        <end position="259"/>
    </location>
</feature>
<evidence type="ECO:0000256" key="7">
    <source>
        <dbReference type="ARBA" id="ARBA00023136"/>
    </source>
</evidence>
<keyword evidence="11" id="KW-1185">Reference proteome</keyword>
<evidence type="ECO:0000256" key="6">
    <source>
        <dbReference type="ARBA" id="ARBA00022989"/>
    </source>
</evidence>
<evidence type="ECO:0000256" key="4">
    <source>
        <dbReference type="ARBA" id="ARBA00022475"/>
    </source>
</evidence>
<name>A0A1N6ENQ5_9GAMM</name>
<proteinExistence type="inferred from homology"/>
<dbReference type="PANTHER" id="PTHR30294">
    <property type="entry name" value="MEMBRANE COMPONENT OF ABC TRANSPORTER YHHJ-RELATED"/>
    <property type="match status" value="1"/>
</dbReference>
<dbReference type="PROSITE" id="PS51012">
    <property type="entry name" value="ABC_TM2"/>
    <property type="match status" value="1"/>
</dbReference>
<dbReference type="InterPro" id="IPR051449">
    <property type="entry name" value="ABC-2_transporter_component"/>
</dbReference>
<protein>
    <submittedName>
        <fullName evidence="10">ABC-2 type transport system permease protein/ribosome-dependent ATPase</fullName>
    </submittedName>
</protein>
<keyword evidence="5 8" id="KW-0812">Transmembrane</keyword>
<evidence type="ECO:0000259" key="9">
    <source>
        <dbReference type="PROSITE" id="PS51012"/>
    </source>
</evidence>